<protein>
    <submittedName>
        <fullName evidence="2">Calcineurin-like phosphoesterase domain, lpxH type</fullName>
    </submittedName>
</protein>
<dbReference type="Pfam" id="PF00149">
    <property type="entry name" value="Metallophos"/>
    <property type="match status" value="1"/>
</dbReference>
<accession>A0A6J5NR59</accession>
<dbReference type="InterPro" id="IPR004843">
    <property type="entry name" value="Calcineurin-like_PHP"/>
</dbReference>
<dbReference type="GO" id="GO:0016787">
    <property type="term" value="F:hydrolase activity"/>
    <property type="evidence" value="ECO:0007669"/>
    <property type="project" value="InterPro"/>
</dbReference>
<name>A0A6J5NR59_9CAUD</name>
<organism evidence="2">
    <name type="scientific">uncultured Caudovirales phage</name>
    <dbReference type="NCBI Taxonomy" id="2100421"/>
    <lineage>
        <taxon>Viruses</taxon>
        <taxon>Duplodnaviria</taxon>
        <taxon>Heunggongvirae</taxon>
        <taxon>Uroviricota</taxon>
        <taxon>Caudoviricetes</taxon>
        <taxon>Peduoviridae</taxon>
        <taxon>Maltschvirus</taxon>
        <taxon>Maltschvirus maltsch</taxon>
    </lineage>
</organism>
<dbReference type="EMBL" id="LR796720">
    <property type="protein sequence ID" value="CAB4162250.1"/>
    <property type="molecule type" value="Genomic_DNA"/>
</dbReference>
<gene>
    <name evidence="2" type="ORF">UFOVP779_22</name>
</gene>
<dbReference type="Gene3D" id="3.60.21.10">
    <property type="match status" value="1"/>
</dbReference>
<proteinExistence type="predicted"/>
<dbReference type="InterPro" id="IPR029052">
    <property type="entry name" value="Metallo-depent_PP-like"/>
</dbReference>
<dbReference type="SUPFAM" id="SSF56300">
    <property type="entry name" value="Metallo-dependent phosphatases"/>
    <property type="match status" value="1"/>
</dbReference>
<reference evidence="2" key="1">
    <citation type="submission" date="2020-04" db="EMBL/GenBank/DDBJ databases">
        <authorList>
            <person name="Chiriac C."/>
            <person name="Salcher M."/>
            <person name="Ghai R."/>
            <person name="Kavagutti S V."/>
        </authorList>
    </citation>
    <scope>NUCLEOTIDE SEQUENCE</scope>
</reference>
<feature type="domain" description="Calcineurin-like phosphoesterase" evidence="1">
    <location>
        <begin position="9"/>
        <end position="132"/>
    </location>
</feature>
<evidence type="ECO:0000313" key="2">
    <source>
        <dbReference type="EMBL" id="CAB4162250.1"/>
    </source>
</evidence>
<sequence length="252" mass="28127">MSKIIKWVAAGDSHGDRIDAEAAGALLEYCKQFRPDIRIHLGDAFDLRSLRSQAKDREANESLKEDLEAGVKFLRQYSPDVWLWGNHEARLDHTIASSGDAKEVDYCQGIKDQLMREARKMGCTKVLPYHADLGVYELGRVAFAHGYSHSTRAVQEQGAHYATRGGGFVCGHIHRLEMVALQKWGGGAAYSAGCLCQKEAMTYASHRLGSARWGSGFAAGWIDGQDWKVTLIHKVGRKWVFQTDLKLYDPTK</sequence>
<evidence type="ECO:0000259" key="1">
    <source>
        <dbReference type="Pfam" id="PF00149"/>
    </source>
</evidence>